<dbReference type="EMBL" id="LJJB01000013">
    <property type="protein sequence ID" value="KQL45065.1"/>
    <property type="molecule type" value="Genomic_DNA"/>
</dbReference>
<dbReference type="EMBL" id="LJJB01000007">
    <property type="protein sequence ID" value="KQL49896.1"/>
    <property type="molecule type" value="Genomic_DNA"/>
</dbReference>
<keyword evidence="8" id="KW-1185">Reference proteome</keyword>
<dbReference type="Pfam" id="PF13518">
    <property type="entry name" value="HTH_28"/>
    <property type="match status" value="1"/>
</dbReference>
<evidence type="ECO:0000313" key="7">
    <source>
        <dbReference type="EMBL" id="KQL49896.1"/>
    </source>
</evidence>
<sequence>MAKMGQKFTNYSHEIKMEAIRLYMEEGWSNRKIMEHLGIPDRGRVTTWTKKFKQLGEFGLLDQRGRRDEYMDQNRYVQKLERENSMLKKCLQIWMREVSKRSTMPS</sequence>
<accession>A0ABR5NBF8</accession>
<dbReference type="Proteomes" id="UP000051063">
    <property type="component" value="Unassembled WGS sequence"/>
</dbReference>
<dbReference type="SUPFAM" id="SSF46689">
    <property type="entry name" value="Homeodomain-like"/>
    <property type="match status" value="1"/>
</dbReference>
<evidence type="ECO:0000313" key="3">
    <source>
        <dbReference type="EMBL" id="KQL45065.1"/>
    </source>
</evidence>
<gene>
    <name evidence="4" type="ORF">AN963_01455</name>
    <name evidence="5" type="ORF">AN963_03395</name>
    <name evidence="6" type="ORF">AN963_06300</name>
    <name evidence="7" type="ORF">AN963_09455</name>
    <name evidence="3" type="ORF">AN963_27535</name>
    <name evidence="2" type="ORF">AN963_29890</name>
</gene>
<dbReference type="EMBL" id="LJJB01000007">
    <property type="protein sequence ID" value="KQL48504.1"/>
    <property type="molecule type" value="Genomic_DNA"/>
</dbReference>
<evidence type="ECO:0000259" key="1">
    <source>
        <dbReference type="Pfam" id="PF13518"/>
    </source>
</evidence>
<name>A0ABR5NBF8_BRECH</name>
<evidence type="ECO:0000313" key="5">
    <source>
        <dbReference type="EMBL" id="KQL48852.1"/>
    </source>
</evidence>
<reference evidence="5 8" key="1">
    <citation type="submission" date="2015-09" db="EMBL/GenBank/DDBJ databases">
        <title>Genome sequencing project for genomic taxonomy and phylogenomics of Bacillus-like bacteria.</title>
        <authorList>
            <person name="Liu B."/>
            <person name="Wang J."/>
            <person name="Zhu Y."/>
            <person name="Liu G."/>
            <person name="Chen Q."/>
            <person name="Chen Z."/>
            <person name="Lan J."/>
            <person name="Che J."/>
            <person name="Ge C."/>
            <person name="Shi H."/>
            <person name="Pan Z."/>
            <person name="Liu X."/>
        </authorList>
    </citation>
    <scope>NUCLEOTIDE SEQUENCE [LARGE SCALE GENOMIC DNA]</scope>
    <source>
        <strain evidence="5 8">DSM 8552</strain>
    </source>
</reference>
<evidence type="ECO:0000313" key="6">
    <source>
        <dbReference type="EMBL" id="KQL49368.1"/>
    </source>
</evidence>
<proteinExistence type="predicted"/>
<comment type="caution">
    <text evidence="5">The sequence shown here is derived from an EMBL/GenBank/DDBJ whole genome shotgun (WGS) entry which is preliminary data.</text>
</comment>
<organism evidence="5 8">
    <name type="scientific">Brevibacillus choshinensis</name>
    <dbReference type="NCBI Taxonomy" id="54911"/>
    <lineage>
        <taxon>Bacteria</taxon>
        <taxon>Bacillati</taxon>
        <taxon>Bacillota</taxon>
        <taxon>Bacilli</taxon>
        <taxon>Bacillales</taxon>
        <taxon>Paenibacillaceae</taxon>
        <taxon>Brevibacillus</taxon>
    </lineage>
</organism>
<protein>
    <submittedName>
        <fullName evidence="5">Transposase</fullName>
    </submittedName>
</protein>
<evidence type="ECO:0000313" key="8">
    <source>
        <dbReference type="Proteomes" id="UP000051063"/>
    </source>
</evidence>
<dbReference type="InterPro" id="IPR009057">
    <property type="entry name" value="Homeodomain-like_sf"/>
</dbReference>
<evidence type="ECO:0000313" key="4">
    <source>
        <dbReference type="EMBL" id="KQL48504.1"/>
    </source>
</evidence>
<feature type="domain" description="Insertion element IS150 protein InsJ-like helix-turn-helix" evidence="1">
    <location>
        <begin position="16"/>
        <end position="67"/>
    </location>
</feature>
<dbReference type="RefSeq" id="WP_055742789.1">
    <property type="nucleotide sequence ID" value="NZ_LJJB01000007.1"/>
</dbReference>
<dbReference type="EMBL" id="LJJB01000015">
    <property type="protein sequence ID" value="KQL43625.1"/>
    <property type="molecule type" value="Genomic_DNA"/>
</dbReference>
<evidence type="ECO:0000313" key="2">
    <source>
        <dbReference type="EMBL" id="KQL43625.1"/>
    </source>
</evidence>
<dbReference type="EMBL" id="LJJB01000007">
    <property type="protein sequence ID" value="KQL48852.1"/>
    <property type="molecule type" value="Genomic_DNA"/>
</dbReference>
<dbReference type="InterPro" id="IPR055247">
    <property type="entry name" value="InsJ-like_HTH"/>
</dbReference>
<dbReference type="EMBL" id="LJJB01000007">
    <property type="protein sequence ID" value="KQL49368.1"/>
    <property type="molecule type" value="Genomic_DNA"/>
</dbReference>